<dbReference type="InterPro" id="IPR002782">
    <property type="entry name" value="Mut7-C_RNAse_dom"/>
</dbReference>
<gene>
    <name evidence="2" type="primary">MUT-7_1</name>
    <name evidence="2" type="ORF">KIN20_009186</name>
</gene>
<dbReference type="InterPro" id="IPR052408">
    <property type="entry name" value="Exonuclease_MUT-7-like"/>
</dbReference>
<dbReference type="Pfam" id="PF01927">
    <property type="entry name" value="Mut7-C"/>
    <property type="match status" value="1"/>
</dbReference>
<dbReference type="InterPro" id="IPR012337">
    <property type="entry name" value="RNaseH-like_sf"/>
</dbReference>
<protein>
    <submittedName>
        <fullName evidence="2">3_5_exonuc</fullName>
    </submittedName>
</protein>
<dbReference type="InterPro" id="IPR002562">
    <property type="entry name" value="3'-5'_exonuclease_dom"/>
</dbReference>
<evidence type="ECO:0000313" key="3">
    <source>
        <dbReference type="Proteomes" id="UP001196413"/>
    </source>
</evidence>
<dbReference type="AlphaFoldDB" id="A0AAD5MQ81"/>
<feature type="domain" description="3'-5' exonuclease" evidence="1">
    <location>
        <begin position="90"/>
        <end position="302"/>
    </location>
</feature>
<name>A0AAD5MQ81_PARTN</name>
<reference evidence="2" key="1">
    <citation type="submission" date="2021-06" db="EMBL/GenBank/DDBJ databases">
        <title>Parelaphostrongylus tenuis whole genome reference sequence.</title>
        <authorList>
            <person name="Garwood T.J."/>
            <person name="Larsen P.A."/>
            <person name="Fountain-Jones N.M."/>
            <person name="Garbe J.R."/>
            <person name="Macchietto M.G."/>
            <person name="Kania S.A."/>
            <person name="Gerhold R.W."/>
            <person name="Richards J.E."/>
            <person name="Wolf T.M."/>
        </authorList>
    </citation>
    <scope>NUCLEOTIDE SEQUENCE</scope>
    <source>
        <strain evidence="2">MNPRO001-30</strain>
        <tissue evidence="2">Meninges</tissue>
    </source>
</reference>
<dbReference type="SUPFAM" id="SSF53098">
    <property type="entry name" value="Ribonuclease H-like"/>
    <property type="match status" value="1"/>
</dbReference>
<accession>A0AAD5MQ81</accession>
<dbReference type="Proteomes" id="UP001196413">
    <property type="component" value="Unassembled WGS sequence"/>
</dbReference>
<dbReference type="GO" id="GO:0006139">
    <property type="term" value="P:nucleobase-containing compound metabolic process"/>
    <property type="evidence" value="ECO:0007669"/>
    <property type="project" value="InterPro"/>
</dbReference>
<dbReference type="PANTHER" id="PTHR47765:SF2">
    <property type="entry name" value="EXONUCLEASE MUT-7 HOMOLOG"/>
    <property type="match status" value="1"/>
</dbReference>
<dbReference type="InterPro" id="IPR036397">
    <property type="entry name" value="RNaseH_sf"/>
</dbReference>
<proteinExistence type="predicted"/>
<dbReference type="GO" id="GO:0008408">
    <property type="term" value="F:3'-5' exonuclease activity"/>
    <property type="evidence" value="ECO:0007669"/>
    <property type="project" value="InterPro"/>
</dbReference>
<keyword evidence="3" id="KW-1185">Reference proteome</keyword>
<dbReference type="PANTHER" id="PTHR47765">
    <property type="entry name" value="3'-5' EXONUCLEASE DOMAIN-CONTAINING PROTEIN"/>
    <property type="match status" value="1"/>
</dbReference>
<comment type="caution">
    <text evidence="2">The sequence shown here is derived from an EMBL/GenBank/DDBJ whole genome shotgun (WGS) entry which is preliminary data.</text>
</comment>
<dbReference type="GO" id="GO:0003676">
    <property type="term" value="F:nucleic acid binding"/>
    <property type="evidence" value="ECO:0007669"/>
    <property type="project" value="InterPro"/>
</dbReference>
<dbReference type="SMART" id="SM00474">
    <property type="entry name" value="35EXOc"/>
    <property type="match status" value="1"/>
</dbReference>
<evidence type="ECO:0000313" key="2">
    <source>
        <dbReference type="EMBL" id="KAJ1352762.1"/>
    </source>
</evidence>
<organism evidence="2 3">
    <name type="scientific">Parelaphostrongylus tenuis</name>
    <name type="common">Meningeal worm</name>
    <dbReference type="NCBI Taxonomy" id="148309"/>
    <lineage>
        <taxon>Eukaryota</taxon>
        <taxon>Metazoa</taxon>
        <taxon>Ecdysozoa</taxon>
        <taxon>Nematoda</taxon>
        <taxon>Chromadorea</taxon>
        <taxon>Rhabditida</taxon>
        <taxon>Rhabditina</taxon>
        <taxon>Rhabditomorpha</taxon>
        <taxon>Strongyloidea</taxon>
        <taxon>Metastrongylidae</taxon>
        <taxon>Parelaphostrongylus</taxon>
    </lineage>
</organism>
<dbReference type="EMBL" id="JAHQIW010001543">
    <property type="protein sequence ID" value="KAJ1352762.1"/>
    <property type="molecule type" value="Genomic_DNA"/>
</dbReference>
<dbReference type="Pfam" id="PF01612">
    <property type="entry name" value="DNA_pol_A_exo1"/>
    <property type="match status" value="1"/>
</dbReference>
<dbReference type="Gene3D" id="3.30.420.10">
    <property type="entry name" value="Ribonuclease H-like superfamily/Ribonuclease H"/>
    <property type="match status" value="1"/>
</dbReference>
<sequence length="561" mass="64116">MIQEALRLEDERLKMYFINFLVGQSSFEDAVRWAVYCKISPSRLPRRLVDYIQMTPDALVNAERNIQRMEMRAAEVEEEEAMELLPGFPILTVKTWTQLRALIDKFDNEPQIGIDSEWKPQYIAPCESIALLQIALADAVYLVDFCLLEKEMDENHWLLFLRALLCNSSMKIGFDLTNDLRALFASPSTHPLRYVLDEMSNVVCLKLLVTNLLEVDRRFFENKSFIDDNDGGDDAQDTSDSDQTVHFKLSELSENLLGVKLDKSEQCSNWAIRPLRASQKRYAAMDAYIVVELFNKLKITAENRDVDFDEAVNRSQVSVKKKDKIKIKKERIKFEDMKWAKICEKLNGVLCGTRKSTDLHCIVDSMLLGLGKNLRRCGVNVLIPENRNELKLKATEGERIILTCGKAYNELKRLFPDRVLFFARYNVTFSGLDVFSRCIDCNNTCIVKAPGIVIQALFDNVVTCRSSFHDEAFDIAEWSKRLSSVDPDQYRGIGCQLILYDDIGVVVECYGGTIDIIANIVTHDHLEEGVEVAVKRVPEPVVSRVGNVFYICALCGKVYWD</sequence>
<evidence type="ECO:0000259" key="1">
    <source>
        <dbReference type="SMART" id="SM00474"/>
    </source>
</evidence>